<reference evidence="6" key="1">
    <citation type="submission" date="2013-11" db="EMBL/GenBank/DDBJ databases">
        <title>Genome sequence of the fusiform rust pathogen reveals effectors for host alternation and coevolution with pine.</title>
        <authorList>
            <consortium name="DOE Joint Genome Institute"/>
            <person name="Smith K."/>
            <person name="Pendleton A."/>
            <person name="Kubisiak T."/>
            <person name="Anderson C."/>
            <person name="Salamov A."/>
            <person name="Aerts A."/>
            <person name="Riley R."/>
            <person name="Clum A."/>
            <person name="Lindquist E."/>
            <person name="Ence D."/>
            <person name="Campbell M."/>
            <person name="Kronenberg Z."/>
            <person name="Feau N."/>
            <person name="Dhillon B."/>
            <person name="Hamelin R."/>
            <person name="Burleigh J."/>
            <person name="Smith J."/>
            <person name="Yandell M."/>
            <person name="Nelson C."/>
            <person name="Grigoriev I."/>
            <person name="Davis J."/>
        </authorList>
    </citation>
    <scope>NUCLEOTIDE SEQUENCE</scope>
    <source>
        <strain evidence="6">G11</strain>
    </source>
</reference>
<keyword evidence="3 4" id="KW-0949">S-adenosyl-L-methionine</keyword>
<dbReference type="Proteomes" id="UP000886653">
    <property type="component" value="Unassembled WGS sequence"/>
</dbReference>
<dbReference type="InterPro" id="IPR029063">
    <property type="entry name" value="SAM-dependent_MTases_sf"/>
</dbReference>
<organism evidence="6 7">
    <name type="scientific">Cronartium quercuum f. sp. fusiforme G11</name>
    <dbReference type="NCBI Taxonomy" id="708437"/>
    <lineage>
        <taxon>Eukaryota</taxon>
        <taxon>Fungi</taxon>
        <taxon>Dikarya</taxon>
        <taxon>Basidiomycota</taxon>
        <taxon>Pucciniomycotina</taxon>
        <taxon>Pucciniomycetes</taxon>
        <taxon>Pucciniales</taxon>
        <taxon>Coleosporiaceae</taxon>
        <taxon>Cronartium</taxon>
    </lineage>
</organism>
<feature type="region of interest" description="Disordered" evidence="5">
    <location>
        <begin position="35"/>
        <end position="73"/>
    </location>
</feature>
<comment type="caution">
    <text evidence="6">The sequence shown here is derived from an EMBL/GenBank/DDBJ whole genome shotgun (WGS) entry which is preliminary data.</text>
</comment>
<dbReference type="GO" id="GO:0016433">
    <property type="term" value="F:rRNA (adenine) methyltransferase activity"/>
    <property type="evidence" value="ECO:0007669"/>
    <property type="project" value="UniProtKB-UniRule"/>
</dbReference>
<feature type="region of interest" description="Disordered" evidence="5">
    <location>
        <begin position="119"/>
        <end position="195"/>
    </location>
</feature>
<feature type="binding site" evidence="4">
    <location>
        <position position="296"/>
    </location>
    <ligand>
        <name>S-adenosyl-L-methionine</name>
        <dbReference type="ChEBI" id="CHEBI:59789"/>
    </ligand>
</feature>
<comment type="similarity">
    <text evidence="4">Belongs to the BMT2 family.</text>
</comment>
<dbReference type="GO" id="GO:0005730">
    <property type="term" value="C:nucleolus"/>
    <property type="evidence" value="ECO:0007669"/>
    <property type="project" value="UniProtKB-SubCell"/>
</dbReference>
<accession>A0A9P6T8Z1</accession>
<feature type="compositionally biased region" description="Polar residues" evidence="5">
    <location>
        <begin position="183"/>
        <end position="195"/>
    </location>
</feature>
<evidence type="ECO:0000256" key="4">
    <source>
        <dbReference type="HAMAP-Rule" id="MF_03044"/>
    </source>
</evidence>
<evidence type="ECO:0000256" key="3">
    <source>
        <dbReference type="ARBA" id="ARBA00022691"/>
    </source>
</evidence>
<dbReference type="InterPro" id="IPR021867">
    <property type="entry name" value="Bmt2/SAMTOR"/>
</dbReference>
<dbReference type="Gene3D" id="3.40.50.150">
    <property type="entry name" value="Vaccinia Virus protein VP39"/>
    <property type="match status" value="1"/>
</dbReference>
<evidence type="ECO:0000256" key="1">
    <source>
        <dbReference type="ARBA" id="ARBA00022603"/>
    </source>
</evidence>
<keyword evidence="7" id="KW-1185">Reference proteome</keyword>
<dbReference type="PANTHER" id="PTHR21008">
    <property type="entry name" value="S-ADENOSYLMETHIONINE SENSOR UPSTREAM OF MTORC1-RELATED"/>
    <property type="match status" value="1"/>
</dbReference>
<name>A0A9P6T8Z1_9BASI</name>
<dbReference type="OrthoDB" id="5954793at2759"/>
<dbReference type="Pfam" id="PF11968">
    <property type="entry name" value="Bmt2"/>
    <property type="match status" value="1"/>
</dbReference>
<comment type="function">
    <text evidence="4">S-adenosyl-L-methionine-dependent methyltransferase that specifically methylates the N(1) position of an adenine present in helix 65 in 25S rRNA.</text>
</comment>
<dbReference type="EC" id="2.1.1.-" evidence="4"/>
<dbReference type="HAMAP" id="MF_03044">
    <property type="entry name" value="BMT2"/>
    <property type="match status" value="1"/>
</dbReference>
<evidence type="ECO:0000256" key="5">
    <source>
        <dbReference type="SAM" id="MobiDB-lite"/>
    </source>
</evidence>
<keyword evidence="2 4" id="KW-0808">Transferase</keyword>
<keyword evidence="4" id="KW-0539">Nucleus</keyword>
<gene>
    <name evidence="6" type="ORF">CROQUDRAFT_80887</name>
</gene>
<dbReference type="PANTHER" id="PTHR21008:SF1">
    <property type="entry name" value="25S RRNA (ADENINE(2142)-N(1))-METHYLTRANSFERASE"/>
    <property type="match status" value="1"/>
</dbReference>
<comment type="subcellular location">
    <subcellularLocation>
        <location evidence="4">Nucleus</location>
        <location evidence="4">Nucleolus</location>
    </subcellularLocation>
</comment>
<evidence type="ECO:0000313" key="6">
    <source>
        <dbReference type="EMBL" id="KAG0143632.1"/>
    </source>
</evidence>
<feature type="compositionally biased region" description="Polar residues" evidence="5">
    <location>
        <begin position="131"/>
        <end position="149"/>
    </location>
</feature>
<evidence type="ECO:0000313" key="7">
    <source>
        <dbReference type="Proteomes" id="UP000886653"/>
    </source>
</evidence>
<dbReference type="EMBL" id="MU167314">
    <property type="protein sequence ID" value="KAG0143632.1"/>
    <property type="molecule type" value="Genomic_DNA"/>
</dbReference>
<feature type="region of interest" description="Disordered" evidence="5">
    <location>
        <begin position="1"/>
        <end position="23"/>
    </location>
</feature>
<feature type="compositionally biased region" description="Basic and acidic residues" evidence="5">
    <location>
        <begin position="156"/>
        <end position="165"/>
    </location>
</feature>
<proteinExistence type="inferred from homology"/>
<feature type="binding site" evidence="4">
    <location>
        <position position="315"/>
    </location>
    <ligand>
        <name>S-adenosyl-L-methionine</name>
        <dbReference type="ChEBI" id="CHEBI:59789"/>
    </ligand>
</feature>
<dbReference type="AlphaFoldDB" id="A0A9P6T8Z1"/>
<dbReference type="SUPFAM" id="SSF53335">
    <property type="entry name" value="S-adenosyl-L-methionine-dependent methyltransferases"/>
    <property type="match status" value="1"/>
</dbReference>
<keyword evidence="1 4" id="KW-0489">Methyltransferase</keyword>
<sequence length="457" mass="51469">MAKSFRAKKTVHTKPNNSLRSSILVAQRKEKLLKKEFAQKPTSANLSDDPKEDPTSPNASRVNVPKIGSFEHEPTISVSKNLEGSNLILDRLPLDNASPAVEFSKSPKPPCQRLEEARFTSKKNTEHAINFQPTSKGSTALTSGSQQRTLVRKKNDKSLQKETRSKKSTSTLRALESKPNGLGSHSSQRSKSPIKTFDQVNQWSQCSEVIPDSHKRTSTLISQFHTIEKILARTTNPIERKKLLKEQSKLGGLNTYQAASSYAGSKEKGGETGKWCAKALEEIFRCKKNITLLDVGAISGTSYQKFPWIQTTSIDLNPQDEEKVLKYDFLKFPIPDSDSKKFDVIGLSLVLNFVGDLKRRSEMIQHAHLYLKPFGYLYIVLPLACIENSRYLDSERFTNILNSLGFVPVKQHNSTKLTFWLSQRSGSNGYGIIQKHIKWNKEEIRKGANRNNFCIKV</sequence>
<feature type="compositionally biased region" description="Basic residues" evidence="5">
    <location>
        <begin position="1"/>
        <end position="12"/>
    </location>
</feature>
<evidence type="ECO:0000256" key="2">
    <source>
        <dbReference type="ARBA" id="ARBA00022679"/>
    </source>
</evidence>
<protein>
    <recommendedName>
        <fullName evidence="4">25S rRNA adenine-N(1) methyltransferase</fullName>
        <ecNumber evidence="4">2.1.1.-</ecNumber>
    </recommendedName>
</protein>